<dbReference type="EMBL" id="CP092877">
    <property type="protein sequence ID" value="UYV77388.1"/>
    <property type="molecule type" value="Genomic_DNA"/>
</dbReference>
<dbReference type="InterPro" id="IPR036875">
    <property type="entry name" value="Znf_CCHC_sf"/>
</dbReference>
<evidence type="ECO:0000256" key="1">
    <source>
        <dbReference type="SAM" id="MobiDB-lite"/>
    </source>
</evidence>
<protein>
    <submittedName>
        <fullName evidence="2">Uncharacterized protein</fullName>
    </submittedName>
</protein>
<dbReference type="PANTHER" id="PTHR46060:SF1">
    <property type="entry name" value="MARINER MOS1 TRANSPOSASE-LIKE PROTEIN"/>
    <property type="match status" value="1"/>
</dbReference>
<feature type="compositionally biased region" description="Polar residues" evidence="1">
    <location>
        <begin position="1"/>
        <end position="34"/>
    </location>
</feature>
<reference evidence="2 3" key="1">
    <citation type="submission" date="2022-01" db="EMBL/GenBank/DDBJ databases">
        <title>A chromosomal length assembly of Cordylochernes scorpioides.</title>
        <authorList>
            <person name="Zeh D."/>
            <person name="Zeh J."/>
        </authorList>
    </citation>
    <scope>NUCLEOTIDE SEQUENCE [LARGE SCALE GENOMIC DNA]</scope>
    <source>
        <strain evidence="2">IN4F17</strain>
        <tissue evidence="2">Whole Body</tissue>
    </source>
</reference>
<feature type="region of interest" description="Disordered" evidence="1">
    <location>
        <begin position="1"/>
        <end position="46"/>
    </location>
</feature>
<proteinExistence type="predicted"/>
<feature type="region of interest" description="Disordered" evidence="1">
    <location>
        <begin position="472"/>
        <end position="497"/>
    </location>
</feature>
<dbReference type="Proteomes" id="UP001235939">
    <property type="component" value="Chromosome 15"/>
</dbReference>
<evidence type="ECO:0000313" key="3">
    <source>
        <dbReference type="Proteomes" id="UP001235939"/>
    </source>
</evidence>
<sequence>MEIVSQHNENDVSMNEVTEVPQKTSAATPPQVNEENIDEDGPWTTFTHAKKPRIPFKIAVESFRTTNRVTQCFNCQGFGHGRLNCFLKPKCIKCAEEHHSKDCPKESRQLPPKCANYEEAHIANYRGCPKFPRVHHNSQETLSTRHSRFPRLRCLKKIPWTPKARTTDDLSSDHFPVILELNCPKDEFTTQLSRVTKWVHFQQDLISTTPPRLPLKTEVDIHSAIGILNGKINNSYSKNTIVSSSKLIKNPNIKPLIIEKNKARKRWQSTWDPVHRATYFNLQGKAVKQDGGMARKDFIKQLALQLMRGALNMRNQAKYLSRDLQVLIQKHAGTSSLECRDIKNVRKWCREFNEGRINVHDEQRSGRPSLPESTVARIDEMVRANRRITLEEIEDGLNEDCSHFSVHKIVSETLGYRKVSARYSESELSSTYGCEVSTESPEFNTIKAEEEMRVYGFHRRVKAKTSFQDDDVPIDDDTTTKPLFTPQGKGRKGTRDKVPRLRWNPWQKHVRSMQISWVSLRQTHELSQCSLILLRCTDSELEIGTRNPGLLIQARGWSLENRAKPKITTMPPTATDIVAQLAETIQDIAASKP</sequence>
<dbReference type="SUPFAM" id="SSF57756">
    <property type="entry name" value="Retrovirus zinc finger-like domains"/>
    <property type="match status" value="1"/>
</dbReference>
<organism evidence="2 3">
    <name type="scientific">Cordylochernes scorpioides</name>
    <dbReference type="NCBI Taxonomy" id="51811"/>
    <lineage>
        <taxon>Eukaryota</taxon>
        <taxon>Metazoa</taxon>
        <taxon>Ecdysozoa</taxon>
        <taxon>Arthropoda</taxon>
        <taxon>Chelicerata</taxon>
        <taxon>Arachnida</taxon>
        <taxon>Pseudoscorpiones</taxon>
        <taxon>Cheliferoidea</taxon>
        <taxon>Chernetidae</taxon>
        <taxon>Cordylochernes</taxon>
    </lineage>
</organism>
<dbReference type="PANTHER" id="PTHR46060">
    <property type="entry name" value="MARINER MOS1 TRANSPOSASE-LIKE PROTEIN"/>
    <property type="match status" value="1"/>
</dbReference>
<gene>
    <name evidence="2" type="ORF">LAZ67_15000817</name>
</gene>
<evidence type="ECO:0000313" key="2">
    <source>
        <dbReference type="EMBL" id="UYV77388.1"/>
    </source>
</evidence>
<dbReference type="InterPro" id="IPR052709">
    <property type="entry name" value="Transposase-MT_Hybrid"/>
</dbReference>
<accession>A0ABY6L8B4</accession>
<name>A0ABY6L8B4_9ARAC</name>
<keyword evidence="3" id="KW-1185">Reference proteome</keyword>